<evidence type="ECO:0000256" key="1">
    <source>
        <dbReference type="SAM" id="Phobius"/>
    </source>
</evidence>
<dbReference type="PANTHER" id="PTHR23021:SF38">
    <property type="entry name" value="SERPENTINE RECEPTOR, CLASS T"/>
    <property type="match status" value="1"/>
</dbReference>
<dbReference type="InterPro" id="IPR019425">
    <property type="entry name" value="7TM_GPCR_serpentine_rcpt_Srt"/>
</dbReference>
<sequence>MESFPSWVKPDFNMTFSYVLLNGFQLNQNAYGCSNEIQLKHYKRPILGVCFLIIGVHILILYSICLIAIGRSEQMKTPAYKTMMFLGICDIFSSFIHSIATGLLGYHGISFCDFPRLIYTLGSIGMGSWMGCCISSLVSAFIRICDLKSQLKLKKFFNGWKIYVILLIFLLYNLYAMFLSKPLIFNPIYMSWFFDPGIGKDILLQTFFFCIFHAISSGVYVYMQFFDSSEIVVLIGHIAWQASSGSVCIVYLTLNKTIRKSVMKMICKRKLTNQIAVVVEENIEKNWKIAMF</sequence>
<keyword evidence="2" id="KW-1185">Reference proteome</keyword>
<dbReference type="PANTHER" id="PTHR23021">
    <property type="entry name" value="SERPENTINE RECEPTOR, CLASS T"/>
    <property type="match status" value="1"/>
</dbReference>
<keyword evidence="1" id="KW-1133">Transmembrane helix</keyword>
<evidence type="ECO:0000313" key="2">
    <source>
        <dbReference type="Proteomes" id="UP000095282"/>
    </source>
</evidence>
<organism evidence="2 3">
    <name type="scientific">Caenorhabditis tropicalis</name>
    <dbReference type="NCBI Taxonomy" id="1561998"/>
    <lineage>
        <taxon>Eukaryota</taxon>
        <taxon>Metazoa</taxon>
        <taxon>Ecdysozoa</taxon>
        <taxon>Nematoda</taxon>
        <taxon>Chromadorea</taxon>
        <taxon>Rhabditida</taxon>
        <taxon>Rhabditina</taxon>
        <taxon>Rhabditomorpha</taxon>
        <taxon>Rhabditoidea</taxon>
        <taxon>Rhabditidae</taxon>
        <taxon>Peloderinae</taxon>
        <taxon>Caenorhabditis</taxon>
    </lineage>
</organism>
<protein>
    <submittedName>
        <fullName evidence="3">G_PROTEIN_RECEP_F1_2 domain-containing protein</fullName>
    </submittedName>
</protein>
<dbReference type="eggNOG" id="ENOG502TGSY">
    <property type="taxonomic scope" value="Eukaryota"/>
</dbReference>
<dbReference type="WBParaSite" id="Csp11.Scaffold629.g12934.t1">
    <property type="protein sequence ID" value="Csp11.Scaffold629.g12934.t1"/>
    <property type="gene ID" value="Csp11.Scaffold629.g12934"/>
</dbReference>
<keyword evidence="1" id="KW-0472">Membrane</keyword>
<proteinExistence type="predicted"/>
<dbReference type="Proteomes" id="UP000095282">
    <property type="component" value="Unplaced"/>
</dbReference>
<dbReference type="Pfam" id="PF10321">
    <property type="entry name" value="7TM_GPCR_Srt"/>
    <property type="match status" value="1"/>
</dbReference>
<feature type="transmembrane region" description="Helical" evidence="1">
    <location>
        <begin position="118"/>
        <end position="142"/>
    </location>
</feature>
<dbReference type="STRING" id="1561998.A0A1I7TY13"/>
<name>A0A1I7TY13_9PELO</name>
<feature type="transmembrane region" description="Helical" evidence="1">
    <location>
        <begin position="82"/>
        <end position="106"/>
    </location>
</feature>
<dbReference type="SUPFAM" id="SSF81321">
    <property type="entry name" value="Family A G protein-coupled receptor-like"/>
    <property type="match status" value="1"/>
</dbReference>
<feature type="transmembrane region" description="Helical" evidence="1">
    <location>
        <begin position="162"/>
        <end position="181"/>
    </location>
</feature>
<feature type="transmembrane region" description="Helical" evidence="1">
    <location>
        <begin position="46"/>
        <end position="70"/>
    </location>
</feature>
<dbReference type="AlphaFoldDB" id="A0A1I7TY13"/>
<evidence type="ECO:0000313" key="3">
    <source>
        <dbReference type="WBParaSite" id="Csp11.Scaffold629.g12934.t1"/>
    </source>
</evidence>
<feature type="transmembrane region" description="Helical" evidence="1">
    <location>
        <begin position="202"/>
        <end position="225"/>
    </location>
</feature>
<feature type="transmembrane region" description="Helical" evidence="1">
    <location>
        <begin position="231"/>
        <end position="254"/>
    </location>
</feature>
<keyword evidence="1" id="KW-0812">Transmembrane</keyword>
<accession>A0A1I7TY13</accession>
<reference evidence="3" key="1">
    <citation type="submission" date="2016-11" db="UniProtKB">
        <authorList>
            <consortium name="WormBaseParasite"/>
        </authorList>
    </citation>
    <scope>IDENTIFICATION</scope>
</reference>